<dbReference type="Proteomes" id="UP000219482">
    <property type="component" value="Unassembled WGS sequence"/>
</dbReference>
<organism evidence="1 2">
    <name type="scientific">Blastococcus haudaquaticus</name>
    <dbReference type="NCBI Taxonomy" id="1938745"/>
    <lineage>
        <taxon>Bacteria</taxon>
        <taxon>Bacillati</taxon>
        <taxon>Actinomycetota</taxon>
        <taxon>Actinomycetes</taxon>
        <taxon>Geodermatophilales</taxon>
        <taxon>Geodermatophilaceae</taxon>
        <taxon>Blastococcus</taxon>
    </lineage>
</organism>
<keyword evidence="1" id="KW-0560">Oxidoreductase</keyword>
<dbReference type="GO" id="GO:0016706">
    <property type="term" value="F:2-oxoglutarate-dependent dioxygenase activity"/>
    <property type="evidence" value="ECO:0007669"/>
    <property type="project" value="UniProtKB-ARBA"/>
</dbReference>
<dbReference type="InterPro" id="IPR051961">
    <property type="entry name" value="Fungal_Metabolite_Diox"/>
</dbReference>
<evidence type="ECO:0000313" key="2">
    <source>
        <dbReference type="Proteomes" id="UP000219482"/>
    </source>
</evidence>
<dbReference type="EMBL" id="OCNK01000005">
    <property type="protein sequence ID" value="SOE03042.1"/>
    <property type="molecule type" value="Genomic_DNA"/>
</dbReference>
<dbReference type="RefSeq" id="WP_097185640.1">
    <property type="nucleotide sequence ID" value="NZ_OCNK01000005.1"/>
</dbReference>
<name>A0A286H5R7_9ACTN</name>
<dbReference type="InterPro" id="IPR008775">
    <property type="entry name" value="Phytyl_CoA_dOase-like"/>
</dbReference>
<proteinExistence type="predicted"/>
<reference evidence="2" key="1">
    <citation type="submission" date="2017-09" db="EMBL/GenBank/DDBJ databases">
        <authorList>
            <person name="Varghese N."/>
            <person name="Submissions S."/>
        </authorList>
    </citation>
    <scope>NUCLEOTIDE SEQUENCE [LARGE SCALE GENOMIC DNA]</scope>
    <source>
        <strain evidence="2">DSM 44270</strain>
    </source>
</reference>
<dbReference type="PANTHER" id="PTHR37563:SF2">
    <property type="entry name" value="PHYTANOYL-COA DIOXYGENASE FAMILY PROTEIN (AFU_ORTHOLOGUE AFUA_2G03330)"/>
    <property type="match status" value="1"/>
</dbReference>
<gene>
    <name evidence="1" type="ORF">SAMN06272739_3970</name>
</gene>
<dbReference type="PANTHER" id="PTHR37563">
    <property type="entry name" value="PHYTANOYL-COA DIOXYGENASE FAMILY PROTEIN (AFU_ORTHOLOGUE AFUA_2G03330)"/>
    <property type="match status" value="1"/>
</dbReference>
<dbReference type="AlphaFoldDB" id="A0A286H5R7"/>
<keyword evidence="2" id="KW-1185">Reference proteome</keyword>
<dbReference type="SUPFAM" id="SSF51197">
    <property type="entry name" value="Clavaminate synthase-like"/>
    <property type="match status" value="1"/>
</dbReference>
<keyword evidence="1" id="KW-0223">Dioxygenase</keyword>
<dbReference type="OrthoDB" id="8678660at2"/>
<accession>A0A286H5R7</accession>
<evidence type="ECO:0000313" key="1">
    <source>
        <dbReference type="EMBL" id="SOE03042.1"/>
    </source>
</evidence>
<protein>
    <submittedName>
        <fullName evidence="1">Phytanoyl-CoA dioxygenase (PhyH)</fullName>
    </submittedName>
</protein>
<sequence length="275" mass="30466">MTTTAGTIDRAAIEHALMTDGITALKGAFSAAWADRMREDIEAAFEEAIGREGGAVGRGPNRYYVEIHPEQLRGFLDIVSHPWFRAVCETALGPDYKVLELGFDIPFAGAQNQPWHRDFPSPPETYEGRRLTSLAFNLTAVDTTEDMGPFEIAPGTQWERGEDFDHGMFPARETWPRYEAIAQRKLPRRGDMSARSALTLHRGTANRSQLSRPVLVVGVDAPGAGHDAFHDMAMTQDFSDSIPEDVRAHLLGRVVDRLEPIVQQHTIEGLVMGEA</sequence>
<dbReference type="Pfam" id="PF05721">
    <property type="entry name" value="PhyH"/>
    <property type="match status" value="1"/>
</dbReference>
<dbReference type="Gene3D" id="2.60.120.620">
    <property type="entry name" value="q2cbj1_9rhob like domain"/>
    <property type="match status" value="1"/>
</dbReference>